<feature type="domain" description="TfuA-like core" evidence="1">
    <location>
        <begin position="21"/>
        <end position="138"/>
    </location>
</feature>
<dbReference type="Pfam" id="PF07812">
    <property type="entry name" value="TfuA"/>
    <property type="match status" value="1"/>
</dbReference>
<accession>A0ABV7QB68</accession>
<dbReference type="InterPro" id="IPR012924">
    <property type="entry name" value="TfuA_core"/>
</dbReference>
<protein>
    <submittedName>
        <fullName evidence="2">TfuA-like protein</fullName>
    </submittedName>
</protein>
<dbReference type="RefSeq" id="WP_377868451.1">
    <property type="nucleotide sequence ID" value="NZ_JBHMAY010000006.1"/>
</dbReference>
<evidence type="ECO:0000313" key="3">
    <source>
        <dbReference type="Proteomes" id="UP001595764"/>
    </source>
</evidence>
<proteinExistence type="predicted"/>
<dbReference type="Proteomes" id="UP001595764">
    <property type="component" value="Unassembled WGS sequence"/>
</dbReference>
<gene>
    <name evidence="2" type="ORF">ACFORO_10240</name>
</gene>
<sequence length="386" mass="43352">MQHGDLFDPAICSGDSIVIVDGVYHQRPALRHKEILAAIGSGIRVIGAASIGALRAAELAPFGMLGVGRVYAAYASGEIYGDDEVAVGQSPDGRHALTWPLVNVRRVLDLALSAGVLDSKRTSKLLAKLREVFYPQRTLHAIRAIARMANEMDFFHWFTEQREQDPHFGDVKRSDALTAIRAATTRNLPQVIHGTTVWNTSCFQQWANTFSHVQVDEFDLFTEDRILYQQIFDPNFSGKWREYLNYRWRQSPEDASGISLDEHARRVTSGHLSAYQVFHPTVDVRDEVIVSILLDDETPQDRAAVSAYSDALAAERMRRPGFMTSSIRNDLTRDTLLRIWRCTDARFDASAASRGLKSGVRATEAAKRFIPGFLSEMKERRKELNG</sequence>
<reference evidence="3" key="1">
    <citation type="journal article" date="2019" name="Int. J. Syst. Evol. Microbiol.">
        <title>The Global Catalogue of Microorganisms (GCM) 10K type strain sequencing project: providing services to taxonomists for standard genome sequencing and annotation.</title>
        <authorList>
            <consortium name="The Broad Institute Genomics Platform"/>
            <consortium name="The Broad Institute Genome Sequencing Center for Infectious Disease"/>
            <person name="Wu L."/>
            <person name="Ma J."/>
        </authorList>
    </citation>
    <scope>NUCLEOTIDE SEQUENCE [LARGE SCALE GENOMIC DNA]</scope>
    <source>
        <strain evidence="3">CGMCC 4.7682</strain>
    </source>
</reference>
<keyword evidence="3" id="KW-1185">Reference proteome</keyword>
<comment type="caution">
    <text evidence="2">The sequence shown here is derived from an EMBL/GenBank/DDBJ whole genome shotgun (WGS) entry which is preliminary data.</text>
</comment>
<organism evidence="2 3">
    <name type="scientific">Amycolatopsis halotolerans</name>
    <dbReference type="NCBI Taxonomy" id="330083"/>
    <lineage>
        <taxon>Bacteria</taxon>
        <taxon>Bacillati</taxon>
        <taxon>Actinomycetota</taxon>
        <taxon>Actinomycetes</taxon>
        <taxon>Pseudonocardiales</taxon>
        <taxon>Pseudonocardiaceae</taxon>
        <taxon>Amycolatopsis</taxon>
    </lineage>
</organism>
<name>A0ABV7QB68_9PSEU</name>
<dbReference type="EMBL" id="JBHRWI010000014">
    <property type="protein sequence ID" value="MFC3510541.1"/>
    <property type="molecule type" value="Genomic_DNA"/>
</dbReference>
<evidence type="ECO:0000313" key="2">
    <source>
        <dbReference type="EMBL" id="MFC3510541.1"/>
    </source>
</evidence>
<evidence type="ECO:0000259" key="1">
    <source>
        <dbReference type="Pfam" id="PF07812"/>
    </source>
</evidence>